<proteinExistence type="inferred from homology"/>
<evidence type="ECO:0000256" key="2">
    <source>
        <dbReference type="ARBA" id="ARBA00022730"/>
    </source>
</evidence>
<dbReference type="Gene3D" id="3.30.420.100">
    <property type="match status" value="1"/>
</dbReference>
<dbReference type="GO" id="GO:0006412">
    <property type="term" value="P:translation"/>
    <property type="evidence" value="ECO:0007669"/>
    <property type="project" value="UniProtKB-UniRule"/>
</dbReference>
<dbReference type="PANTHER" id="PTHR12899:SF3">
    <property type="entry name" value="LARGE RIBOSOMAL SUBUNIT PROTEIN UL18M"/>
    <property type="match status" value="1"/>
</dbReference>
<dbReference type="SUPFAM" id="SSF53137">
    <property type="entry name" value="Translational machinery components"/>
    <property type="match status" value="1"/>
</dbReference>
<organism evidence="8 9">
    <name type="scientific">Xanthocytophaga flava</name>
    <dbReference type="NCBI Taxonomy" id="3048013"/>
    <lineage>
        <taxon>Bacteria</taxon>
        <taxon>Pseudomonadati</taxon>
        <taxon>Bacteroidota</taxon>
        <taxon>Cytophagia</taxon>
        <taxon>Cytophagales</taxon>
        <taxon>Rhodocytophagaceae</taxon>
        <taxon>Xanthocytophaga</taxon>
    </lineage>
</organism>
<dbReference type="GO" id="GO:0022625">
    <property type="term" value="C:cytosolic large ribosomal subunit"/>
    <property type="evidence" value="ECO:0007669"/>
    <property type="project" value="TreeGrafter"/>
</dbReference>
<dbReference type="InterPro" id="IPR005484">
    <property type="entry name" value="Ribosomal_uL18_bac/plant/anim"/>
</dbReference>
<comment type="subunit">
    <text evidence="7">Part of the 50S ribosomal subunit; part of the 5S rRNA/L5/L18/L25 subcomplex. Contacts the 5S and 23S rRNAs.</text>
</comment>
<accession>A0AAE3QIA0</accession>
<reference evidence="8" key="1">
    <citation type="submission" date="2023-05" db="EMBL/GenBank/DDBJ databases">
        <authorList>
            <person name="Zhang X."/>
        </authorList>
    </citation>
    <scope>NUCLEOTIDE SEQUENCE</scope>
    <source>
        <strain evidence="8">YF14B1</strain>
    </source>
</reference>
<evidence type="ECO:0000256" key="1">
    <source>
        <dbReference type="ARBA" id="ARBA00007116"/>
    </source>
</evidence>
<evidence type="ECO:0000256" key="6">
    <source>
        <dbReference type="ARBA" id="ARBA00035197"/>
    </source>
</evidence>
<evidence type="ECO:0000313" key="8">
    <source>
        <dbReference type="EMBL" id="MDJ1479355.1"/>
    </source>
</evidence>
<gene>
    <name evidence="7 8" type="primary">rplR</name>
    <name evidence="8" type="ORF">QNI16_02590</name>
</gene>
<comment type="function">
    <text evidence="7">This is one of the proteins that bind and probably mediate the attachment of the 5S RNA into the large ribosomal subunit, where it forms part of the central protuberance.</text>
</comment>
<dbReference type="Pfam" id="PF00861">
    <property type="entry name" value="Ribosomal_L18p"/>
    <property type="match status" value="1"/>
</dbReference>
<evidence type="ECO:0000256" key="5">
    <source>
        <dbReference type="ARBA" id="ARBA00023274"/>
    </source>
</evidence>
<comment type="caution">
    <text evidence="8">The sequence shown here is derived from an EMBL/GenBank/DDBJ whole genome shotgun (WGS) entry which is preliminary data.</text>
</comment>
<dbReference type="InterPro" id="IPR004389">
    <property type="entry name" value="Ribosomal_uL18_bac-type"/>
</dbReference>
<evidence type="ECO:0000256" key="4">
    <source>
        <dbReference type="ARBA" id="ARBA00022980"/>
    </source>
</evidence>
<dbReference type="GO" id="GO:0003735">
    <property type="term" value="F:structural constituent of ribosome"/>
    <property type="evidence" value="ECO:0007669"/>
    <property type="project" value="InterPro"/>
</dbReference>
<keyword evidence="4 7" id="KW-0689">Ribosomal protein</keyword>
<keyword evidence="5 7" id="KW-0687">Ribonucleoprotein</keyword>
<dbReference type="Proteomes" id="UP001241110">
    <property type="component" value="Unassembled WGS sequence"/>
</dbReference>
<keyword evidence="3 7" id="KW-0694">RNA-binding</keyword>
<keyword evidence="2 7" id="KW-0699">rRNA-binding</keyword>
<dbReference type="FunFam" id="3.30.420.100:FF:000001">
    <property type="entry name" value="50S ribosomal protein L18"/>
    <property type="match status" value="1"/>
</dbReference>
<dbReference type="InterPro" id="IPR057268">
    <property type="entry name" value="Ribosomal_L18"/>
</dbReference>
<name>A0AAE3QIA0_9BACT</name>
<dbReference type="CDD" id="cd00432">
    <property type="entry name" value="Ribosomal_L18_L5e"/>
    <property type="match status" value="1"/>
</dbReference>
<comment type="similarity">
    <text evidence="1 7">Belongs to the universal ribosomal protein uL18 family.</text>
</comment>
<evidence type="ECO:0000256" key="3">
    <source>
        <dbReference type="ARBA" id="ARBA00022884"/>
    </source>
</evidence>
<dbReference type="PANTHER" id="PTHR12899">
    <property type="entry name" value="39S RIBOSOMAL PROTEIN L18, MITOCHONDRIAL"/>
    <property type="match status" value="1"/>
</dbReference>
<dbReference type="NCBIfam" id="TIGR00060">
    <property type="entry name" value="L18_bact"/>
    <property type="match status" value="1"/>
</dbReference>
<sequence>MATQKELRRLRIRRNIRSKVVGSPEKPRLSVFRSNTTIYAQLIDDATGKTLASASSTELAKGKSANITTAKEVGKKVAEIALSSGISAVVFDRGGYLYHGKVKALAEGAREEGLKF</sequence>
<protein>
    <recommendedName>
        <fullName evidence="6 7">Large ribosomal subunit protein uL18</fullName>
    </recommendedName>
</protein>
<evidence type="ECO:0000256" key="7">
    <source>
        <dbReference type="HAMAP-Rule" id="MF_01337"/>
    </source>
</evidence>
<dbReference type="HAMAP" id="MF_01337_B">
    <property type="entry name" value="Ribosomal_uL18_B"/>
    <property type="match status" value="1"/>
</dbReference>
<dbReference type="GO" id="GO:0008097">
    <property type="term" value="F:5S rRNA binding"/>
    <property type="evidence" value="ECO:0007669"/>
    <property type="project" value="TreeGrafter"/>
</dbReference>
<dbReference type="AlphaFoldDB" id="A0AAE3QIA0"/>
<dbReference type="EMBL" id="JASJOS010000001">
    <property type="protein sequence ID" value="MDJ1479355.1"/>
    <property type="molecule type" value="Genomic_DNA"/>
</dbReference>
<evidence type="ECO:0000313" key="9">
    <source>
        <dbReference type="Proteomes" id="UP001241110"/>
    </source>
</evidence>
<dbReference type="RefSeq" id="WP_313975457.1">
    <property type="nucleotide sequence ID" value="NZ_JASJOS010000001.1"/>
</dbReference>